<evidence type="ECO:0000313" key="1">
    <source>
        <dbReference type="EMBL" id="OAM90556.1"/>
    </source>
</evidence>
<dbReference type="AlphaFoldDB" id="A0A178INB6"/>
<dbReference type="RefSeq" id="WP_068769486.1">
    <property type="nucleotide sequence ID" value="NZ_CP109796.1"/>
</dbReference>
<dbReference type="InterPro" id="IPR006175">
    <property type="entry name" value="YjgF/YER057c/UK114"/>
</dbReference>
<dbReference type="OrthoDB" id="9803101at2"/>
<comment type="caution">
    <text evidence="1">The sequence shown here is derived from an EMBL/GenBank/DDBJ whole genome shotgun (WGS) entry which is preliminary data.</text>
</comment>
<dbReference type="Proteomes" id="UP000078486">
    <property type="component" value="Unassembled WGS sequence"/>
</dbReference>
<proteinExistence type="predicted"/>
<dbReference type="Pfam" id="PF01042">
    <property type="entry name" value="Ribonuc_L-PSP"/>
    <property type="match status" value="1"/>
</dbReference>
<dbReference type="EMBL" id="LRRQ01000054">
    <property type="protein sequence ID" value="OAM90556.1"/>
    <property type="molecule type" value="Genomic_DNA"/>
</dbReference>
<accession>A0A178INB6</accession>
<dbReference type="CDD" id="cd06153">
    <property type="entry name" value="YjgF_YER057c_UK114_like_5"/>
    <property type="match status" value="1"/>
</dbReference>
<dbReference type="PANTHER" id="PTHR11803">
    <property type="entry name" value="2-IMINOBUTANOATE/2-IMINOPROPANOATE DEAMINASE RIDA"/>
    <property type="match status" value="1"/>
</dbReference>
<dbReference type="InterPro" id="IPR035959">
    <property type="entry name" value="RutC-like_sf"/>
</dbReference>
<organism evidence="1 2">
    <name type="scientific">Termitidicoccus mucosus</name>
    <dbReference type="NCBI Taxonomy" id="1184151"/>
    <lineage>
        <taxon>Bacteria</taxon>
        <taxon>Pseudomonadati</taxon>
        <taxon>Verrucomicrobiota</taxon>
        <taxon>Opitutia</taxon>
        <taxon>Opitutales</taxon>
        <taxon>Opitutaceae</taxon>
        <taxon>Termitidicoccus</taxon>
    </lineage>
</organism>
<evidence type="ECO:0000313" key="2">
    <source>
        <dbReference type="Proteomes" id="UP000078486"/>
    </source>
</evidence>
<protein>
    <recommendedName>
        <fullName evidence="3">Translation initiation inhibitor</fullName>
    </recommendedName>
</protein>
<gene>
    <name evidence="1" type="ORF">AW736_07125</name>
</gene>
<keyword evidence="2" id="KW-1185">Reference proteome</keyword>
<sequence length="391" mass="44092">MEYLHKTIEDVDLEISLFSKNGVDEIHLLATPNMPGTFPAQVERIIQAQNKYLRENEMPGDALVFSRYFVSDYANQSEAPDLIRSLSKGGGNRVAVSIVQQPPLTAAKVVAWSYIIHDKNRQAQDSRAISDHDLLVRRGDYHHLWSTRLLSDNGVADSAGQTNNILRAYNRQLEKNGFLFKNDCIRTWLFVKDIDFNYQGVVDARREFFDELGLTADTHFVASTGIEGRHANPGINVMLDAYSVGGLAPGQIRFLEARENLNPTHEYGVTFERGTSVDYGDRRHVFISGTASINNKGEILHRNDVRKQAARAIDNIIALLRDADASMRDVAHLIIYLRDIADTPSVRQYFQENYRDVPKALVLAPVCRPGWLIEIECMAIKPVDNPSYGNF</sequence>
<dbReference type="GO" id="GO:0019239">
    <property type="term" value="F:deaminase activity"/>
    <property type="evidence" value="ECO:0007669"/>
    <property type="project" value="TreeGrafter"/>
</dbReference>
<name>A0A178INB6_9BACT</name>
<dbReference type="STRING" id="1184151.AW736_07125"/>
<dbReference type="SUPFAM" id="SSF55298">
    <property type="entry name" value="YjgF-like"/>
    <property type="match status" value="2"/>
</dbReference>
<dbReference type="Gene3D" id="3.30.1330.40">
    <property type="entry name" value="RutC-like"/>
    <property type="match status" value="2"/>
</dbReference>
<reference evidence="1 2" key="1">
    <citation type="submission" date="2016-01" db="EMBL/GenBank/DDBJ databases">
        <title>High potential of lignocellulose degradation of a new Verrucomicrobia species.</title>
        <authorList>
            <person name="Wang Y."/>
            <person name="Shi Y."/>
            <person name="Qiu Z."/>
            <person name="Liu S."/>
            <person name="Yang H."/>
        </authorList>
    </citation>
    <scope>NUCLEOTIDE SEQUENCE [LARGE SCALE GENOMIC DNA]</scope>
    <source>
        <strain evidence="1 2">TSB47</strain>
    </source>
</reference>
<evidence type="ECO:0008006" key="3">
    <source>
        <dbReference type="Google" id="ProtNLM"/>
    </source>
</evidence>
<dbReference type="PANTHER" id="PTHR11803:SF39">
    <property type="entry name" value="2-IMINOBUTANOATE_2-IMINOPROPANOATE DEAMINASE"/>
    <property type="match status" value="1"/>
</dbReference>
<dbReference type="GO" id="GO:0005829">
    <property type="term" value="C:cytosol"/>
    <property type="evidence" value="ECO:0007669"/>
    <property type="project" value="TreeGrafter"/>
</dbReference>